<gene>
    <name evidence="1" type="ORF">ED312_22650</name>
</gene>
<comment type="caution">
    <text evidence="1">The sequence shown here is derived from an EMBL/GenBank/DDBJ whole genome shotgun (WGS) entry which is preliminary data.</text>
</comment>
<evidence type="ECO:0000313" key="2">
    <source>
        <dbReference type="Proteomes" id="UP000267469"/>
    </source>
</evidence>
<keyword evidence="2" id="KW-1185">Reference proteome</keyword>
<sequence>MKVMLKTIWMVCALFFLNACDRPPELKKEQFTGSWESGDGAIIELREDGTYTARKLDFLAYCCYDEIEDTMRFDMEGDWRIMEEGDRPILKLSSNQTFEDYGIEKTYTVDDKVLSHKIGMELNISGRGMLENKPPWHLFYWVGDPDDMNKYEFLKKE</sequence>
<organism evidence="1 2">
    <name type="scientific">Sinomicrobium pectinilyticum</name>
    <dbReference type="NCBI Taxonomy" id="1084421"/>
    <lineage>
        <taxon>Bacteria</taxon>
        <taxon>Pseudomonadati</taxon>
        <taxon>Bacteroidota</taxon>
        <taxon>Flavobacteriia</taxon>
        <taxon>Flavobacteriales</taxon>
        <taxon>Flavobacteriaceae</taxon>
        <taxon>Sinomicrobium</taxon>
    </lineage>
</organism>
<dbReference type="Proteomes" id="UP000267469">
    <property type="component" value="Unassembled WGS sequence"/>
</dbReference>
<evidence type="ECO:0000313" key="1">
    <source>
        <dbReference type="EMBL" id="RNL69199.1"/>
    </source>
</evidence>
<name>A0A3N0D0V6_SINP1</name>
<protein>
    <submittedName>
        <fullName evidence="1">Uncharacterized protein</fullName>
    </submittedName>
</protein>
<dbReference type="EMBL" id="RJTM01000185">
    <property type="protein sequence ID" value="RNL69199.1"/>
    <property type="molecule type" value="Genomic_DNA"/>
</dbReference>
<accession>A0A3N0D0V6</accession>
<reference evidence="1 2" key="1">
    <citation type="submission" date="2018-10" db="EMBL/GenBank/DDBJ databases">
        <title>Sinomicrobium pectinilyticum sp. nov., a pectinase-producing bacterium isolated from alkaline and saline soil, and emended description of the genus Sinomicrobium.</title>
        <authorList>
            <person name="Cheng B."/>
            <person name="Li C."/>
            <person name="Lai Q."/>
            <person name="Du M."/>
            <person name="Shao Z."/>
            <person name="Xu P."/>
            <person name="Yang C."/>
        </authorList>
    </citation>
    <scope>NUCLEOTIDE SEQUENCE [LARGE SCALE GENOMIC DNA]</scope>
    <source>
        <strain evidence="1 2">5DNS001</strain>
    </source>
</reference>
<proteinExistence type="predicted"/>
<dbReference type="AlphaFoldDB" id="A0A3N0D0V6"/>